<protein>
    <submittedName>
        <fullName evidence="1">Uncharacterized protein</fullName>
    </submittedName>
</protein>
<gene>
    <name evidence="1" type="ORF">G8E10_09320</name>
    <name evidence="2" type="ORF">G8E10_09655</name>
</gene>
<proteinExistence type="predicted"/>
<evidence type="ECO:0000313" key="1">
    <source>
        <dbReference type="EMBL" id="NHT75939.1"/>
    </source>
</evidence>
<evidence type="ECO:0000313" key="3">
    <source>
        <dbReference type="Proteomes" id="UP001155840"/>
    </source>
</evidence>
<organism evidence="1 3">
    <name type="scientific">Ferranicluibacter rubi</name>
    <dbReference type="NCBI Taxonomy" id="2715133"/>
    <lineage>
        <taxon>Bacteria</taxon>
        <taxon>Pseudomonadati</taxon>
        <taxon>Pseudomonadota</taxon>
        <taxon>Alphaproteobacteria</taxon>
        <taxon>Hyphomicrobiales</taxon>
        <taxon>Rhizobiaceae</taxon>
        <taxon>Ferranicluibacter</taxon>
    </lineage>
</organism>
<accession>A0AA43ZDP0</accession>
<dbReference type="EMBL" id="JAANCM010000004">
    <property type="protein sequence ID" value="NHT75999.1"/>
    <property type="molecule type" value="Genomic_DNA"/>
</dbReference>
<keyword evidence="3" id="KW-1185">Reference proteome</keyword>
<comment type="caution">
    <text evidence="1">The sequence shown here is derived from an EMBL/GenBank/DDBJ whole genome shotgun (WGS) entry which is preliminary data.</text>
</comment>
<evidence type="ECO:0000313" key="2">
    <source>
        <dbReference type="EMBL" id="NHT75999.1"/>
    </source>
</evidence>
<reference evidence="1" key="1">
    <citation type="submission" date="2020-03" db="EMBL/GenBank/DDBJ databases">
        <title>Ferranicluibacter endophyticum gen. nov., sp. nov., a new genus isolated from Rubus ulmifolius Schott. stem.</title>
        <authorList>
            <person name="Roca-Couso R."/>
            <person name="Flores-Felix J.D."/>
            <person name="Igual J.M."/>
            <person name="Rivas R."/>
        </authorList>
    </citation>
    <scope>NUCLEOTIDE SEQUENCE</scope>
    <source>
        <strain evidence="1">CRRU44</strain>
    </source>
</reference>
<dbReference type="RefSeq" id="WP_167128324.1">
    <property type="nucleotide sequence ID" value="NZ_JAANCM010000004.1"/>
</dbReference>
<dbReference type="EMBL" id="JAANCM010000004">
    <property type="protein sequence ID" value="NHT75939.1"/>
    <property type="molecule type" value="Genomic_DNA"/>
</dbReference>
<name>A0AA43ZDP0_9HYPH</name>
<dbReference type="Proteomes" id="UP001155840">
    <property type="component" value="Unassembled WGS sequence"/>
</dbReference>
<dbReference type="AlphaFoldDB" id="A0AA43ZDP0"/>
<sequence>MIAVTDDRIMVAVTFHYRHDRLEHLYQTIRSIAHYPVQEVTFHIYTNSADASQHQAIHELLSELTEVFPGAGNTSRTIEIHTVEGLDNPQHLTWAHKPLIREFIGSCYTHFIYTEDDHEITYANFLYFRTYRNILAPHGLYPGFQRIELNKSDMVLHSTDQVGPSRVIPRAKIDMGEFIFMTMDNPYYGFFILDQHLAGEYVTNRAFDMESSKESFGWEVCERSAMALTFENVPDGFWVRPVVPVTKGHRIASVACVRHLPNNYANNPSSPLGSMRMSDVIKD</sequence>